<proteinExistence type="predicted"/>
<gene>
    <name evidence="1" type="ORF">GEV33_009345</name>
</gene>
<dbReference type="EMBL" id="JABDTM020025265">
    <property type="protein sequence ID" value="KAH0813448.1"/>
    <property type="molecule type" value="Genomic_DNA"/>
</dbReference>
<dbReference type="Gene3D" id="3.40.630.30">
    <property type="match status" value="1"/>
</dbReference>
<dbReference type="GO" id="GO:0008080">
    <property type="term" value="F:N-acetyltransferase activity"/>
    <property type="evidence" value="ECO:0007669"/>
    <property type="project" value="TreeGrafter"/>
</dbReference>
<sequence length="234" mass="27129">MASLFRKLPIKHSSNFIKRNRTACHKKKVQNYLIVRPTSDDYECILSLMRRAYYPEEPTTSSLLFKPTVVFEDHTIQSLCEGYSLIARCKYNGDILGACINETTHCWDPDVKDSLACKVNDVKSRQLLHFYAYMQRVPDLWRKYGVQKIFELAYLFVRKDERGKGIAQNLARDSRILAADCGFPLVRLDATSHYSFGKKQKEIFARRERFHLLHLASSSDLHELLNRAGASEIF</sequence>
<dbReference type="AlphaFoldDB" id="A0A8J6HFG1"/>
<accession>A0A8J6HFG1</accession>
<dbReference type="InterPro" id="IPR016181">
    <property type="entry name" value="Acyl_CoA_acyltransferase"/>
</dbReference>
<evidence type="ECO:0008006" key="3">
    <source>
        <dbReference type="Google" id="ProtNLM"/>
    </source>
</evidence>
<dbReference type="CDD" id="cd04301">
    <property type="entry name" value="NAT_SF"/>
    <property type="match status" value="1"/>
</dbReference>
<name>A0A8J6HFG1_TENMO</name>
<organism evidence="1 2">
    <name type="scientific">Tenebrio molitor</name>
    <name type="common">Yellow mealworm beetle</name>
    <dbReference type="NCBI Taxonomy" id="7067"/>
    <lineage>
        <taxon>Eukaryota</taxon>
        <taxon>Metazoa</taxon>
        <taxon>Ecdysozoa</taxon>
        <taxon>Arthropoda</taxon>
        <taxon>Hexapoda</taxon>
        <taxon>Insecta</taxon>
        <taxon>Pterygota</taxon>
        <taxon>Neoptera</taxon>
        <taxon>Endopterygota</taxon>
        <taxon>Coleoptera</taxon>
        <taxon>Polyphaga</taxon>
        <taxon>Cucujiformia</taxon>
        <taxon>Tenebrionidae</taxon>
        <taxon>Tenebrio</taxon>
    </lineage>
</organism>
<dbReference type="PANTHER" id="PTHR20905:SF1">
    <property type="entry name" value="AT07410P-RELATED"/>
    <property type="match status" value="1"/>
</dbReference>
<dbReference type="Proteomes" id="UP000719412">
    <property type="component" value="Unassembled WGS sequence"/>
</dbReference>
<reference evidence="1" key="2">
    <citation type="submission" date="2021-08" db="EMBL/GenBank/DDBJ databases">
        <authorList>
            <person name="Eriksson T."/>
        </authorList>
    </citation>
    <scope>NUCLEOTIDE SEQUENCE</scope>
    <source>
        <strain evidence="1">Stoneville</strain>
        <tissue evidence="1">Whole head</tissue>
    </source>
</reference>
<comment type="caution">
    <text evidence="1">The sequence shown here is derived from an EMBL/GenBank/DDBJ whole genome shotgun (WGS) entry which is preliminary data.</text>
</comment>
<protein>
    <recommendedName>
        <fullName evidence="3">N-acetyltransferase domain-containing protein</fullName>
    </recommendedName>
</protein>
<reference evidence="1" key="1">
    <citation type="journal article" date="2020" name="J Insects Food Feed">
        <title>The yellow mealworm (Tenebrio molitor) genome: a resource for the emerging insects as food and feed industry.</title>
        <authorList>
            <person name="Eriksson T."/>
            <person name="Andere A."/>
            <person name="Kelstrup H."/>
            <person name="Emery V."/>
            <person name="Picard C."/>
        </authorList>
    </citation>
    <scope>NUCLEOTIDE SEQUENCE</scope>
    <source>
        <strain evidence="1">Stoneville</strain>
        <tissue evidence="1">Whole head</tissue>
    </source>
</reference>
<dbReference type="PANTHER" id="PTHR20905">
    <property type="entry name" value="N-ACETYLTRANSFERASE-RELATED"/>
    <property type="match status" value="1"/>
</dbReference>
<dbReference type="SUPFAM" id="SSF55729">
    <property type="entry name" value="Acyl-CoA N-acyltransferases (Nat)"/>
    <property type="match status" value="1"/>
</dbReference>
<evidence type="ECO:0000313" key="1">
    <source>
        <dbReference type="EMBL" id="KAH0813448.1"/>
    </source>
</evidence>
<keyword evidence="2" id="KW-1185">Reference proteome</keyword>
<evidence type="ECO:0000313" key="2">
    <source>
        <dbReference type="Proteomes" id="UP000719412"/>
    </source>
</evidence>